<organism evidence="10 11">
    <name type="scientific">Branchiostoma lanceolatum</name>
    <name type="common">Common lancelet</name>
    <name type="synonym">Amphioxus lanceolatum</name>
    <dbReference type="NCBI Taxonomy" id="7740"/>
    <lineage>
        <taxon>Eukaryota</taxon>
        <taxon>Metazoa</taxon>
        <taxon>Chordata</taxon>
        <taxon>Cephalochordata</taxon>
        <taxon>Leptocardii</taxon>
        <taxon>Amphioxiformes</taxon>
        <taxon>Branchiostomatidae</taxon>
        <taxon>Branchiostoma</taxon>
    </lineage>
</organism>
<proteinExistence type="inferred from homology"/>
<name>A0A8K0EQV1_BRALA</name>
<evidence type="ECO:0000256" key="6">
    <source>
        <dbReference type="ARBA" id="ARBA00024347"/>
    </source>
</evidence>
<reference evidence="10" key="1">
    <citation type="submission" date="2022-01" db="EMBL/GenBank/DDBJ databases">
        <authorList>
            <person name="Braso-Vives M."/>
        </authorList>
    </citation>
    <scope>NUCLEOTIDE SEQUENCE</scope>
</reference>
<dbReference type="Gene3D" id="3.90.228.10">
    <property type="match status" value="1"/>
</dbReference>
<dbReference type="GO" id="GO:0003950">
    <property type="term" value="F:NAD+ poly-ADP-ribosyltransferase activity"/>
    <property type="evidence" value="ECO:0007669"/>
    <property type="project" value="UniProtKB-UniRule"/>
</dbReference>
<keyword evidence="3 7" id="KW-0808">Transferase</keyword>
<dbReference type="PROSITE" id="PS51154">
    <property type="entry name" value="MACRO"/>
    <property type="match status" value="1"/>
</dbReference>
<keyword evidence="4 7" id="KW-0520">NAD</keyword>
<evidence type="ECO:0000256" key="3">
    <source>
        <dbReference type="ARBA" id="ARBA00022679"/>
    </source>
</evidence>
<dbReference type="SUPFAM" id="SSF56399">
    <property type="entry name" value="ADP-ribosylation"/>
    <property type="match status" value="1"/>
</dbReference>
<dbReference type="InterPro" id="IPR043472">
    <property type="entry name" value="Macro_dom-like"/>
</dbReference>
<dbReference type="InterPro" id="IPR052056">
    <property type="entry name" value="Mono-ARTD/PARP"/>
</dbReference>
<keyword evidence="2 7" id="KW-0328">Glycosyltransferase</keyword>
<evidence type="ECO:0000256" key="5">
    <source>
        <dbReference type="ARBA" id="ARBA00023242"/>
    </source>
</evidence>
<dbReference type="PROSITE" id="PS51059">
    <property type="entry name" value="PARP_CATALYTIC"/>
    <property type="match status" value="1"/>
</dbReference>
<dbReference type="FunFam" id="3.90.228.10:FF:000008">
    <property type="entry name" value="Poly [ADP-ribose] polymerase"/>
    <property type="match status" value="1"/>
</dbReference>
<feature type="domain" description="PARP catalytic" evidence="8">
    <location>
        <begin position="520"/>
        <end position="718"/>
    </location>
</feature>
<dbReference type="InterPro" id="IPR037197">
    <property type="entry name" value="WWE_dom_sf"/>
</dbReference>
<evidence type="ECO:0000256" key="1">
    <source>
        <dbReference type="ARBA" id="ARBA00004123"/>
    </source>
</evidence>
<dbReference type="GO" id="GO:0005634">
    <property type="term" value="C:nucleus"/>
    <property type="evidence" value="ECO:0007669"/>
    <property type="project" value="UniProtKB-SubCell"/>
</dbReference>
<accession>A0A8K0EQV1</accession>
<feature type="domain" description="Macro" evidence="9">
    <location>
        <begin position="134"/>
        <end position="313"/>
    </location>
</feature>
<dbReference type="CDD" id="cd01439">
    <property type="entry name" value="TCCD_inducible_PARP_like"/>
    <property type="match status" value="1"/>
</dbReference>
<dbReference type="AlphaFoldDB" id="A0A8K0EQV1"/>
<evidence type="ECO:0000259" key="9">
    <source>
        <dbReference type="PROSITE" id="PS51154"/>
    </source>
</evidence>
<dbReference type="Gene3D" id="3.40.220.10">
    <property type="entry name" value="Leucine Aminopeptidase, subunit E, domain 1"/>
    <property type="match status" value="1"/>
</dbReference>
<evidence type="ECO:0000256" key="7">
    <source>
        <dbReference type="RuleBase" id="RU362114"/>
    </source>
</evidence>
<dbReference type="SUPFAM" id="SSF52949">
    <property type="entry name" value="Macro domain-like"/>
    <property type="match status" value="1"/>
</dbReference>
<sequence>MVSGEVDVGAGMANYLQTHRADGIMEVERSLSLESVRIRNMKTGFSLRGTTRGVSRAKEGLKEMAASVKTAVLTVHDTDQLRGFHQFITKEKTTRRLHDVERNQQCVIVLDDKCSLDSMENEDVAFPAPPSSCDEDNCELRIGGLILQVVLGDLTKETAAAIVVPISNVLDHKRGIARTVHTAAGPSVLEQCREYVRTEGRPRGGDIIVVEGGRLPCGAILYLTSPDARHLRSDVKNCLCLANNHGGCSIALPAIGTGGFRVAPEKCAQRMINGIMEFAQHPRGNRLTLKLVRIVVHQDRIMEAFRTEIFKRSNAYGATHDRLTDGHSNELLLHFFGPDETGVEEAKRGVQEMVDNYSTHEIIVDPAVLELSAEERSMLQVYGRREKVMITIDEENDGCYHIEGSCDVSVATSVVRRFLADRSENRTARREILGLRRFQWYYVLPSGECRPFSADNNDRTEEIHQADQQTAYCIIGGELCVVDIHDRTLTVLSSGAIYDILREDLACDRVGAVPETWDPQPHDRNTNRPKVCHMVKLNPGSPEYVLVQNKFLASGGRVRIISIERVQSPALWEQYSVIKRNLLSRNSTTLIEKELWHGTNAEACREISPNGFNRRYSGQHGTAYGKGTYFALNVSYSAHDRYSSPDAQGRKKIYLAKVLTGEFTRGSRNMVVPPRRQDSSGLAYDSTVDDTKRPTTYVVFHDAQAYPQYLITFKMVPK</sequence>
<dbReference type="GO" id="GO:0070212">
    <property type="term" value="P:protein poly-ADP-ribosylation"/>
    <property type="evidence" value="ECO:0007669"/>
    <property type="project" value="TreeGrafter"/>
</dbReference>
<dbReference type="SUPFAM" id="SSF117839">
    <property type="entry name" value="WWE domain"/>
    <property type="match status" value="1"/>
</dbReference>
<evidence type="ECO:0000256" key="2">
    <source>
        <dbReference type="ARBA" id="ARBA00022676"/>
    </source>
</evidence>
<evidence type="ECO:0000256" key="4">
    <source>
        <dbReference type="ARBA" id="ARBA00023027"/>
    </source>
</evidence>
<comment type="subcellular location">
    <subcellularLocation>
        <location evidence="1">Nucleus</location>
    </subcellularLocation>
</comment>
<dbReference type="EMBL" id="OV696688">
    <property type="protein sequence ID" value="CAH1257720.1"/>
    <property type="molecule type" value="Genomic_DNA"/>
</dbReference>
<dbReference type="OrthoDB" id="6133115at2759"/>
<dbReference type="SMART" id="SM00506">
    <property type="entry name" value="A1pp"/>
    <property type="match status" value="1"/>
</dbReference>
<evidence type="ECO:0000313" key="11">
    <source>
        <dbReference type="Proteomes" id="UP000838412"/>
    </source>
</evidence>
<gene>
    <name evidence="10" type="primary">PARP14</name>
    <name evidence="10" type="ORF">BLAG_LOCUS15531</name>
</gene>
<dbReference type="Pfam" id="PF00644">
    <property type="entry name" value="PARP"/>
    <property type="match status" value="1"/>
</dbReference>
<dbReference type="GO" id="GO:0003714">
    <property type="term" value="F:transcription corepressor activity"/>
    <property type="evidence" value="ECO:0007669"/>
    <property type="project" value="TreeGrafter"/>
</dbReference>
<dbReference type="GO" id="GO:0010629">
    <property type="term" value="P:negative regulation of gene expression"/>
    <property type="evidence" value="ECO:0007669"/>
    <property type="project" value="TreeGrafter"/>
</dbReference>
<comment type="similarity">
    <text evidence="6">Belongs to the ARTD/PARP family.</text>
</comment>
<dbReference type="GO" id="GO:0005737">
    <property type="term" value="C:cytoplasm"/>
    <property type="evidence" value="ECO:0007669"/>
    <property type="project" value="TreeGrafter"/>
</dbReference>
<dbReference type="PANTHER" id="PTHR14453:SF107">
    <property type="entry name" value="POLY [ADP-RIBOSE] POLYMERASE"/>
    <property type="match status" value="1"/>
</dbReference>
<dbReference type="Pfam" id="PF01661">
    <property type="entry name" value="Macro"/>
    <property type="match status" value="1"/>
</dbReference>
<dbReference type="InterPro" id="IPR012317">
    <property type="entry name" value="Poly(ADP-ribose)pol_cat_dom"/>
</dbReference>
<dbReference type="InterPro" id="IPR002589">
    <property type="entry name" value="Macro_dom"/>
</dbReference>
<keyword evidence="5" id="KW-0539">Nucleus</keyword>
<dbReference type="Proteomes" id="UP000838412">
    <property type="component" value="Chromosome 3"/>
</dbReference>
<keyword evidence="11" id="KW-1185">Reference proteome</keyword>
<evidence type="ECO:0000259" key="8">
    <source>
        <dbReference type="PROSITE" id="PS51059"/>
    </source>
</evidence>
<protein>
    <recommendedName>
        <fullName evidence="7">Poly [ADP-ribose] polymerase</fullName>
        <shortName evidence="7">PARP</shortName>
        <ecNumber evidence="7">2.4.2.-</ecNumber>
    </recommendedName>
</protein>
<evidence type="ECO:0000313" key="10">
    <source>
        <dbReference type="EMBL" id="CAH1257720.1"/>
    </source>
</evidence>
<dbReference type="GO" id="GO:1990404">
    <property type="term" value="F:NAD+-protein mono-ADP-ribosyltransferase activity"/>
    <property type="evidence" value="ECO:0007669"/>
    <property type="project" value="TreeGrafter"/>
</dbReference>
<dbReference type="PANTHER" id="PTHR14453">
    <property type="entry name" value="PARP/ZINC FINGER CCCH TYPE DOMAIN CONTAINING PROTEIN"/>
    <property type="match status" value="1"/>
</dbReference>
<dbReference type="EC" id="2.4.2.-" evidence="7"/>